<dbReference type="STRING" id="69222.BG55_00395"/>
<dbReference type="PROSITE" id="PS50263">
    <property type="entry name" value="CN_HYDROLASE"/>
    <property type="match status" value="1"/>
</dbReference>
<keyword evidence="3" id="KW-0808">Transferase</keyword>
<comment type="caution">
    <text evidence="3">The sequence shown here is derived from an EMBL/GenBank/DDBJ whole genome shotgun (WGS) entry which is preliminary data.</text>
</comment>
<sequence>MKLAAAQISTVAGNVGLNLRKHIQLTELAVANGISVIFFPELSLTGYEPGLARQLAIAPTDPQLNPLEDLSRQHGIVIAAGAPVQDAAGVKIGMIVFQPDAPRSLYAKQHLHADELPFFVAGREDKLFYAEQQVMAPAICYESLQPGHAEKAAKAGATLYLASVAKSNNGVNAAYVHYPAIAKKHGMTVMMANSTGPSDNFLSAGQSGIWNSEGDLVIAADPFAEVLVVWDTDAGKGQLISASTC</sequence>
<dbReference type="Pfam" id="PF00795">
    <property type="entry name" value="CN_hydrolase"/>
    <property type="match status" value="1"/>
</dbReference>
<keyword evidence="1" id="KW-0378">Hydrolase</keyword>
<reference evidence="3 4" key="1">
    <citation type="submission" date="2014-02" db="EMBL/GenBank/DDBJ databases">
        <title>Draft genome of Erwinia mallotivora strain BT-MARDI, a papaya dieback pathogen.</title>
        <authorList>
            <person name="Redzuan R."/>
            <person name="Abu Bakar N."/>
            <person name="Badrun R."/>
            <person name="Mohd Raih M.F."/>
            <person name="Rozano L."/>
            <person name="Mat Amin N."/>
        </authorList>
    </citation>
    <scope>NUCLEOTIDE SEQUENCE [LARGE SCALE GENOMIC DNA]</scope>
    <source>
        <strain evidence="3 4">BT-MARDI</strain>
    </source>
</reference>
<keyword evidence="3" id="KW-0012">Acyltransferase</keyword>
<dbReference type="PANTHER" id="PTHR43674:SF2">
    <property type="entry name" value="BETA-UREIDOPROPIONASE"/>
    <property type="match status" value="1"/>
</dbReference>
<gene>
    <name evidence="3" type="ORF">BG55_00395</name>
</gene>
<dbReference type="GO" id="GO:0016746">
    <property type="term" value="F:acyltransferase activity"/>
    <property type="evidence" value="ECO:0007669"/>
    <property type="project" value="UniProtKB-KW"/>
</dbReference>
<dbReference type="AlphaFoldDB" id="A0A014NU29"/>
<dbReference type="CDD" id="cd07197">
    <property type="entry name" value="nitrilase"/>
    <property type="match status" value="1"/>
</dbReference>
<accession>A0A014NU29</accession>
<name>A0A014NU29_9GAMM</name>
<organism evidence="3 4">
    <name type="scientific">Erwinia mallotivora</name>
    <dbReference type="NCBI Taxonomy" id="69222"/>
    <lineage>
        <taxon>Bacteria</taxon>
        <taxon>Pseudomonadati</taxon>
        <taxon>Pseudomonadota</taxon>
        <taxon>Gammaproteobacteria</taxon>
        <taxon>Enterobacterales</taxon>
        <taxon>Erwiniaceae</taxon>
        <taxon>Erwinia</taxon>
    </lineage>
</organism>
<dbReference type="InterPro" id="IPR050345">
    <property type="entry name" value="Aliph_Amidase/BUP"/>
</dbReference>
<proteinExistence type="predicted"/>
<dbReference type="InterPro" id="IPR003010">
    <property type="entry name" value="C-N_Hydrolase"/>
</dbReference>
<evidence type="ECO:0000313" key="4">
    <source>
        <dbReference type="Proteomes" id="UP000019918"/>
    </source>
</evidence>
<dbReference type="OrthoDB" id="9760188at2"/>
<dbReference type="GO" id="GO:0033388">
    <property type="term" value="P:putrescine biosynthetic process from arginine"/>
    <property type="evidence" value="ECO:0007669"/>
    <property type="project" value="TreeGrafter"/>
</dbReference>
<evidence type="ECO:0000259" key="2">
    <source>
        <dbReference type="PROSITE" id="PS50263"/>
    </source>
</evidence>
<dbReference type="EMBL" id="JFHN01000011">
    <property type="protein sequence ID" value="EXU77345.1"/>
    <property type="molecule type" value="Genomic_DNA"/>
</dbReference>
<protein>
    <submittedName>
        <fullName evidence="3">Acyltransferase</fullName>
    </submittedName>
</protein>
<dbReference type="Gene3D" id="3.60.110.10">
    <property type="entry name" value="Carbon-nitrogen hydrolase"/>
    <property type="match status" value="1"/>
</dbReference>
<evidence type="ECO:0000256" key="1">
    <source>
        <dbReference type="ARBA" id="ARBA00022801"/>
    </source>
</evidence>
<dbReference type="PATRIC" id="fig|69222.5.peg.97"/>
<dbReference type="Proteomes" id="UP000019918">
    <property type="component" value="Unassembled WGS sequence"/>
</dbReference>
<dbReference type="GO" id="GO:0050126">
    <property type="term" value="F:N-carbamoylputrescine amidase activity"/>
    <property type="evidence" value="ECO:0007669"/>
    <property type="project" value="TreeGrafter"/>
</dbReference>
<dbReference type="InterPro" id="IPR036526">
    <property type="entry name" value="C-N_Hydrolase_sf"/>
</dbReference>
<dbReference type="PANTHER" id="PTHR43674">
    <property type="entry name" value="NITRILASE C965.09-RELATED"/>
    <property type="match status" value="1"/>
</dbReference>
<dbReference type="RefSeq" id="WP_034932954.1">
    <property type="nucleotide sequence ID" value="NZ_JFHN01000011.1"/>
</dbReference>
<feature type="domain" description="CN hydrolase" evidence="2">
    <location>
        <begin position="1"/>
        <end position="234"/>
    </location>
</feature>
<keyword evidence="4" id="KW-1185">Reference proteome</keyword>
<evidence type="ECO:0000313" key="3">
    <source>
        <dbReference type="EMBL" id="EXU77345.1"/>
    </source>
</evidence>
<dbReference type="SUPFAM" id="SSF56317">
    <property type="entry name" value="Carbon-nitrogen hydrolase"/>
    <property type="match status" value="1"/>
</dbReference>